<keyword evidence="3 6" id="KW-0812">Transmembrane</keyword>
<organism evidence="8 9">
    <name type="scientific">Paenibacillus barengoltzii J12</name>
    <dbReference type="NCBI Taxonomy" id="935846"/>
    <lineage>
        <taxon>Bacteria</taxon>
        <taxon>Bacillati</taxon>
        <taxon>Bacillota</taxon>
        <taxon>Bacilli</taxon>
        <taxon>Bacillales</taxon>
        <taxon>Paenibacillaceae</taxon>
        <taxon>Paenibacillus</taxon>
    </lineage>
</organism>
<dbReference type="RefSeq" id="WP_254899826.1">
    <property type="nucleotide sequence ID" value="NZ_FXAE01000064.1"/>
</dbReference>
<dbReference type="InterPro" id="IPR036259">
    <property type="entry name" value="MFS_trans_sf"/>
</dbReference>
<feature type="transmembrane region" description="Helical" evidence="6">
    <location>
        <begin position="370"/>
        <end position="389"/>
    </location>
</feature>
<feature type="transmembrane region" description="Helical" evidence="6">
    <location>
        <begin position="221"/>
        <end position="240"/>
    </location>
</feature>
<evidence type="ECO:0000313" key="9">
    <source>
        <dbReference type="Proteomes" id="UP000192939"/>
    </source>
</evidence>
<evidence type="ECO:0000256" key="2">
    <source>
        <dbReference type="ARBA" id="ARBA00022448"/>
    </source>
</evidence>
<feature type="transmembrane region" description="Helical" evidence="6">
    <location>
        <begin position="79"/>
        <end position="97"/>
    </location>
</feature>
<feature type="transmembrane region" description="Helical" evidence="6">
    <location>
        <begin position="109"/>
        <end position="129"/>
    </location>
</feature>
<name>A0ABY1M2S1_9BACL</name>
<feature type="transmembrane region" description="Helical" evidence="6">
    <location>
        <begin position="308"/>
        <end position="330"/>
    </location>
</feature>
<dbReference type="InterPro" id="IPR052714">
    <property type="entry name" value="MFS_Exporter"/>
</dbReference>
<dbReference type="Proteomes" id="UP000192939">
    <property type="component" value="Unassembled WGS sequence"/>
</dbReference>
<proteinExistence type="predicted"/>
<feature type="transmembrane region" description="Helical" evidence="6">
    <location>
        <begin position="342"/>
        <end position="364"/>
    </location>
</feature>
<dbReference type="CDD" id="cd17325">
    <property type="entry name" value="MFS_MdtG_SLC18_like"/>
    <property type="match status" value="1"/>
</dbReference>
<keyword evidence="2" id="KW-0813">Transport</keyword>
<keyword evidence="4 6" id="KW-1133">Transmembrane helix</keyword>
<evidence type="ECO:0000256" key="3">
    <source>
        <dbReference type="ARBA" id="ARBA00022692"/>
    </source>
</evidence>
<feature type="transmembrane region" description="Helical" evidence="6">
    <location>
        <begin position="15"/>
        <end position="32"/>
    </location>
</feature>
<gene>
    <name evidence="8" type="ORF">SAMN02744124_04067</name>
</gene>
<evidence type="ECO:0000256" key="5">
    <source>
        <dbReference type="ARBA" id="ARBA00023136"/>
    </source>
</evidence>
<evidence type="ECO:0000256" key="6">
    <source>
        <dbReference type="SAM" id="Phobius"/>
    </source>
</evidence>
<keyword evidence="5 6" id="KW-0472">Membrane</keyword>
<dbReference type="InterPro" id="IPR011701">
    <property type="entry name" value="MFS"/>
</dbReference>
<accession>A0ABY1M2S1</accession>
<feature type="domain" description="Major facilitator superfamily (MFS) profile" evidence="7">
    <location>
        <begin position="13"/>
        <end position="395"/>
    </location>
</feature>
<feature type="transmembrane region" description="Helical" evidence="6">
    <location>
        <begin position="165"/>
        <end position="186"/>
    </location>
</feature>
<dbReference type="PANTHER" id="PTHR23531">
    <property type="entry name" value="QUINOLENE RESISTANCE PROTEIN NORA"/>
    <property type="match status" value="1"/>
</dbReference>
<feature type="transmembrane region" description="Helical" evidence="6">
    <location>
        <begin position="252"/>
        <end position="270"/>
    </location>
</feature>
<comment type="subcellular location">
    <subcellularLocation>
        <location evidence="1">Cell membrane</location>
        <topology evidence="1">Multi-pass membrane protein</topology>
    </subcellularLocation>
</comment>
<sequence>MSNKPTMLKVPKTKWIINLLVFISFMDLFIQLPVMGPLALSLGASSFQIGLAVGMYSLTNMIGNMLAGFWIDRYGGKKVLLAGLVTTAGILLLYTTVRQPSALLTVRMLHGLAGGLLVPSAFTLVSYVSSDRDQGRSMAHSGAAVGVAAILGPAFAGMMKASVGVNHLFMATSVILLLGGVLVLMVRLHAGGTEARDKDASNDNVWNAFGASLRNESVATAYYGAFALMFAMGALTFSLPLKAEALGLPDQAAGMMLSVFGVVAISFFVLPSNRWFDTVSPLRLSAAGGATVLVSLCVLSMTDHQLGMFAIMGFYGLGFALLFPTLNSLLINNVDPVHKGKAFGMFYAFFSIGVVGGSSGLSAFTGDYDLALRLAVGFLLVTCSILGVWGNRRRRKQRSTTY</sequence>
<comment type="caution">
    <text evidence="8">The sequence shown here is derived from an EMBL/GenBank/DDBJ whole genome shotgun (WGS) entry which is preliminary data.</text>
</comment>
<dbReference type="InterPro" id="IPR020846">
    <property type="entry name" value="MFS_dom"/>
</dbReference>
<evidence type="ECO:0000259" key="7">
    <source>
        <dbReference type="PROSITE" id="PS50850"/>
    </source>
</evidence>
<feature type="transmembrane region" description="Helical" evidence="6">
    <location>
        <begin position="282"/>
        <end position="302"/>
    </location>
</feature>
<reference evidence="8 9" key="1">
    <citation type="submission" date="2017-04" db="EMBL/GenBank/DDBJ databases">
        <authorList>
            <person name="Varghese N."/>
            <person name="Submissions S."/>
        </authorList>
    </citation>
    <scope>NUCLEOTIDE SEQUENCE [LARGE SCALE GENOMIC DNA]</scope>
    <source>
        <strain evidence="8 9">J12</strain>
    </source>
</reference>
<dbReference type="EMBL" id="FXAE01000064">
    <property type="protein sequence ID" value="SMF62586.1"/>
    <property type="molecule type" value="Genomic_DNA"/>
</dbReference>
<evidence type="ECO:0000256" key="1">
    <source>
        <dbReference type="ARBA" id="ARBA00004651"/>
    </source>
</evidence>
<dbReference type="Gene3D" id="1.20.1250.20">
    <property type="entry name" value="MFS general substrate transporter like domains"/>
    <property type="match status" value="1"/>
</dbReference>
<dbReference type="PANTHER" id="PTHR23531:SF1">
    <property type="entry name" value="QUINOLENE RESISTANCE PROTEIN NORA"/>
    <property type="match status" value="1"/>
</dbReference>
<keyword evidence="9" id="KW-1185">Reference proteome</keyword>
<protein>
    <submittedName>
        <fullName evidence="8">Predicted arabinose efflux permease, MFS family</fullName>
    </submittedName>
</protein>
<dbReference type="Pfam" id="PF07690">
    <property type="entry name" value="MFS_1"/>
    <property type="match status" value="1"/>
</dbReference>
<evidence type="ECO:0000256" key="4">
    <source>
        <dbReference type="ARBA" id="ARBA00022989"/>
    </source>
</evidence>
<dbReference type="SUPFAM" id="SSF103473">
    <property type="entry name" value="MFS general substrate transporter"/>
    <property type="match status" value="1"/>
</dbReference>
<feature type="transmembrane region" description="Helical" evidence="6">
    <location>
        <begin position="141"/>
        <end position="159"/>
    </location>
</feature>
<evidence type="ECO:0000313" key="8">
    <source>
        <dbReference type="EMBL" id="SMF62586.1"/>
    </source>
</evidence>
<dbReference type="PROSITE" id="PS50850">
    <property type="entry name" value="MFS"/>
    <property type="match status" value="1"/>
</dbReference>